<dbReference type="OrthoDB" id="2576511at2"/>
<feature type="coiled-coil region" evidence="1">
    <location>
        <begin position="9"/>
        <end position="43"/>
    </location>
</feature>
<keyword evidence="3" id="KW-1185">Reference proteome</keyword>
<accession>A0A417YKL1</accession>
<evidence type="ECO:0000313" key="2">
    <source>
        <dbReference type="EMBL" id="RHW33864.1"/>
    </source>
</evidence>
<evidence type="ECO:0008006" key="4">
    <source>
        <dbReference type="Google" id="ProtNLM"/>
    </source>
</evidence>
<dbReference type="Proteomes" id="UP000285456">
    <property type="component" value="Unassembled WGS sequence"/>
</dbReference>
<reference evidence="2 3" key="1">
    <citation type="journal article" date="2007" name="Int. J. Syst. Evol. Microbiol.">
        <title>Oceanobacillus profundus sp. nov., isolated from a deep-sea sediment core.</title>
        <authorList>
            <person name="Kim Y.G."/>
            <person name="Choi D.H."/>
            <person name="Hyun S."/>
            <person name="Cho B.C."/>
        </authorList>
    </citation>
    <scope>NUCLEOTIDE SEQUENCE [LARGE SCALE GENOMIC DNA]</scope>
    <source>
        <strain evidence="2 3">DSM 18246</strain>
    </source>
</reference>
<comment type="caution">
    <text evidence="2">The sequence shown here is derived from an EMBL/GenBank/DDBJ whole genome shotgun (WGS) entry which is preliminary data.</text>
</comment>
<sequence length="205" mass="24218">MVLFTACNSQSTEEQIHNHLEEAVTLEEEFEKQQSEITDLELKEQEIYNQIIDLGMDDFETIKELSNQALEIIEQRKEKIGLEKDSIVSSKEEFNEIEALLDDIENQELKDITESMYEVMNNRYSAYEDLNGAYTESLKLEQELYELLQQEDLEQDRLTDQINSINKSYEQVLHSNEAFNNYTVEYNEFKKEFYETADIAVSFEE</sequence>
<dbReference type="Pfam" id="PF10368">
    <property type="entry name" value="YkyA"/>
    <property type="match status" value="1"/>
</dbReference>
<name>A0A417YKL1_9BACI</name>
<organism evidence="2 3">
    <name type="scientific">Oceanobacillus profundus</name>
    <dbReference type="NCBI Taxonomy" id="372463"/>
    <lineage>
        <taxon>Bacteria</taxon>
        <taxon>Bacillati</taxon>
        <taxon>Bacillota</taxon>
        <taxon>Bacilli</taxon>
        <taxon>Bacillales</taxon>
        <taxon>Bacillaceae</taxon>
        <taxon>Oceanobacillus</taxon>
    </lineage>
</organism>
<gene>
    <name evidence="2" type="ORF">D1B32_07040</name>
</gene>
<evidence type="ECO:0000256" key="1">
    <source>
        <dbReference type="SAM" id="Coils"/>
    </source>
</evidence>
<dbReference type="SUPFAM" id="SSF140423">
    <property type="entry name" value="MW0975(SA0943)-like"/>
    <property type="match status" value="1"/>
</dbReference>
<dbReference type="InterPro" id="IPR036785">
    <property type="entry name" value="YkyA-like_sf"/>
</dbReference>
<dbReference type="AlphaFoldDB" id="A0A417YKL1"/>
<dbReference type="Gene3D" id="1.20.120.570">
    <property type="entry name" value="YkyA-like"/>
    <property type="match status" value="1"/>
</dbReference>
<proteinExistence type="predicted"/>
<dbReference type="InterPro" id="IPR019454">
    <property type="entry name" value="Lipoprot_YkyA-like"/>
</dbReference>
<evidence type="ECO:0000313" key="3">
    <source>
        <dbReference type="Proteomes" id="UP000285456"/>
    </source>
</evidence>
<dbReference type="EMBL" id="QWEH01000003">
    <property type="protein sequence ID" value="RHW33864.1"/>
    <property type="molecule type" value="Genomic_DNA"/>
</dbReference>
<protein>
    <recommendedName>
        <fullName evidence="4">Cell-wall binding lipoprotein</fullName>
    </recommendedName>
</protein>
<keyword evidence="1" id="KW-0175">Coiled coil</keyword>